<evidence type="ECO:0000313" key="2">
    <source>
        <dbReference type="Proteomes" id="UP000007437"/>
    </source>
</evidence>
<protein>
    <submittedName>
        <fullName evidence="1">Uncharacterized protein</fullName>
    </submittedName>
</protein>
<accession>E5APD1</accession>
<sequence length="59" mass="6781">MDFQNVDALVGAILSEGRATLQELRTVYTLEDAFILWESIAIPRYNEWLAAEHARRTSK</sequence>
<evidence type="ECO:0000313" key="1">
    <source>
        <dbReference type="EMBL" id="CBW74463.1"/>
    </source>
</evidence>
<dbReference type="KEGG" id="brh:RBRH_04004"/>
<name>E5APD1_MYCRK</name>
<reference evidence="1 2" key="1">
    <citation type="journal article" date="2011" name="J. Bacteriol.">
        <title>Complete genome sequence of Burkholderia rhizoxinica, an endosymbiont of Rhizopus microsporus.</title>
        <authorList>
            <person name="Lackner G."/>
            <person name="Moebius N."/>
            <person name="Partida-Martinez L."/>
            <person name="Hertweck C."/>
        </authorList>
    </citation>
    <scope>NUCLEOTIDE SEQUENCE [LARGE SCALE GENOMIC DNA]</scope>
    <source>
        <strain evidence="2">DSM 19002 / CIP 109453 / HKI 454</strain>
    </source>
</reference>
<organism evidence="1 2">
    <name type="scientific">Mycetohabitans rhizoxinica (strain DSM 19002 / CIP 109453 / HKI 454)</name>
    <name type="common">Paraburkholderia rhizoxinica</name>
    <dbReference type="NCBI Taxonomy" id="882378"/>
    <lineage>
        <taxon>Bacteria</taxon>
        <taxon>Pseudomonadati</taxon>
        <taxon>Pseudomonadota</taxon>
        <taxon>Betaproteobacteria</taxon>
        <taxon>Burkholderiales</taxon>
        <taxon>Burkholderiaceae</taxon>
        <taxon>Mycetohabitans</taxon>
    </lineage>
</organism>
<dbReference type="EMBL" id="FR687359">
    <property type="protein sequence ID" value="CBW74463.1"/>
    <property type="molecule type" value="Genomic_DNA"/>
</dbReference>
<proteinExistence type="predicted"/>
<dbReference type="HOGENOM" id="CLU_2951465_0_0_4"/>
<dbReference type="AlphaFoldDB" id="E5APD1"/>
<gene>
    <name evidence="1" type="ordered locus">RBRH_04004</name>
</gene>
<dbReference type="Proteomes" id="UP000007437">
    <property type="component" value="Chromosome"/>
</dbReference>